<dbReference type="GO" id="GO:0110001">
    <property type="term" value="C:toxin-antitoxin complex"/>
    <property type="evidence" value="ECO:0007669"/>
    <property type="project" value="InterPro"/>
</dbReference>
<dbReference type="Proteomes" id="UP000886047">
    <property type="component" value="Unassembled WGS sequence"/>
</dbReference>
<dbReference type="InterPro" id="IPR018669">
    <property type="entry name" value="Toxin_HigB"/>
</dbReference>
<proteinExistence type="predicted"/>
<dbReference type="EMBL" id="DSDK01000503">
    <property type="protein sequence ID" value="HDR51797.1"/>
    <property type="molecule type" value="Genomic_DNA"/>
</dbReference>
<dbReference type="AlphaFoldDB" id="A0A831LS78"/>
<dbReference type="GO" id="GO:0004519">
    <property type="term" value="F:endonuclease activity"/>
    <property type="evidence" value="ECO:0007669"/>
    <property type="project" value="InterPro"/>
</dbReference>
<accession>A0A831LS78</accession>
<sequence length="48" mass="5849">MGNSRYVFNIKGNNFRLVVKIMFTIKRVYIRWIGTHKDYDRIKNIESI</sequence>
<evidence type="ECO:0000313" key="1">
    <source>
        <dbReference type="EMBL" id="HDR51797.1"/>
    </source>
</evidence>
<comment type="caution">
    <text evidence="1">The sequence shown here is derived from an EMBL/GenBank/DDBJ whole genome shotgun (WGS) entry which is preliminary data.</text>
</comment>
<organism evidence="1">
    <name type="scientific">Mariniphaga anaerophila</name>
    <dbReference type="NCBI Taxonomy" id="1484053"/>
    <lineage>
        <taxon>Bacteria</taxon>
        <taxon>Pseudomonadati</taxon>
        <taxon>Bacteroidota</taxon>
        <taxon>Bacteroidia</taxon>
        <taxon>Marinilabiliales</taxon>
        <taxon>Prolixibacteraceae</taxon>
        <taxon>Mariniphaga</taxon>
    </lineage>
</organism>
<reference evidence="1" key="1">
    <citation type="journal article" date="2020" name="mSystems">
        <title>Genome- and Community-Level Interaction Insights into Carbon Utilization and Element Cycling Functions of Hydrothermarchaeota in Hydrothermal Sediment.</title>
        <authorList>
            <person name="Zhou Z."/>
            <person name="Liu Y."/>
            <person name="Xu W."/>
            <person name="Pan J."/>
            <person name="Luo Z.H."/>
            <person name="Li M."/>
        </authorList>
    </citation>
    <scope>NUCLEOTIDE SEQUENCE [LARGE SCALE GENOMIC DNA]</scope>
    <source>
        <strain evidence="1">SpSt-1217</strain>
    </source>
</reference>
<dbReference type="Pfam" id="PF09907">
    <property type="entry name" value="HigB_toxin"/>
    <property type="match status" value="1"/>
</dbReference>
<protein>
    <submittedName>
        <fullName evidence="1">Type II toxin-antitoxin system HigB family toxin</fullName>
    </submittedName>
</protein>
<dbReference type="GO" id="GO:0003723">
    <property type="term" value="F:RNA binding"/>
    <property type="evidence" value="ECO:0007669"/>
    <property type="project" value="InterPro"/>
</dbReference>
<name>A0A831LS78_9BACT</name>
<gene>
    <name evidence="1" type="ORF">ENN90_09315</name>
</gene>